<organism evidence="1 2">
    <name type="scientific">Puccinia graminis f. sp. tritici</name>
    <dbReference type="NCBI Taxonomy" id="56615"/>
    <lineage>
        <taxon>Eukaryota</taxon>
        <taxon>Fungi</taxon>
        <taxon>Dikarya</taxon>
        <taxon>Basidiomycota</taxon>
        <taxon>Pucciniomycotina</taxon>
        <taxon>Pucciniomycetes</taxon>
        <taxon>Pucciniales</taxon>
        <taxon>Pucciniaceae</taxon>
        <taxon>Puccinia</taxon>
    </lineage>
</organism>
<reference evidence="1 2" key="1">
    <citation type="submission" date="2019-05" db="EMBL/GenBank/DDBJ databases">
        <title>Emergence of the Ug99 lineage of the wheat stem rust pathogen through somatic hybridization.</title>
        <authorList>
            <person name="Li F."/>
            <person name="Upadhyaya N.M."/>
            <person name="Sperschneider J."/>
            <person name="Matny O."/>
            <person name="Nguyen-Phuc H."/>
            <person name="Mago R."/>
            <person name="Raley C."/>
            <person name="Miller M.E."/>
            <person name="Silverstein K.A.T."/>
            <person name="Henningsen E."/>
            <person name="Hirsch C.D."/>
            <person name="Visser B."/>
            <person name="Pretorius Z.A."/>
            <person name="Steffenson B.J."/>
            <person name="Schwessinger B."/>
            <person name="Dodds P.N."/>
            <person name="Figueroa M."/>
        </authorList>
    </citation>
    <scope>NUCLEOTIDE SEQUENCE [LARGE SCALE GENOMIC DNA]</scope>
    <source>
        <strain evidence="1">21-0</strain>
    </source>
</reference>
<evidence type="ECO:0000313" key="1">
    <source>
        <dbReference type="EMBL" id="KAA1094831.1"/>
    </source>
</evidence>
<proteinExistence type="predicted"/>
<gene>
    <name evidence="1" type="ORF">PGT21_031040</name>
</gene>
<dbReference type="EMBL" id="VSWC01000079">
    <property type="protein sequence ID" value="KAA1094831.1"/>
    <property type="molecule type" value="Genomic_DNA"/>
</dbReference>
<accession>A0A5B0NZZ7</accession>
<dbReference type="AlphaFoldDB" id="A0A5B0NZZ7"/>
<dbReference type="Proteomes" id="UP000324748">
    <property type="component" value="Unassembled WGS sequence"/>
</dbReference>
<comment type="caution">
    <text evidence="1">The sequence shown here is derived from an EMBL/GenBank/DDBJ whole genome shotgun (WGS) entry which is preliminary data.</text>
</comment>
<sequence>MNFQAHCSWIEYVQCNISGVHCVAVQLPVRAQYFIVQYHYQPTGHLDTGPILPARKKKKNFLLPPPASVLEAA</sequence>
<protein>
    <submittedName>
        <fullName evidence="1">Uncharacterized protein</fullName>
    </submittedName>
</protein>
<evidence type="ECO:0000313" key="2">
    <source>
        <dbReference type="Proteomes" id="UP000324748"/>
    </source>
</evidence>
<name>A0A5B0NZZ7_PUCGR</name>
<keyword evidence="2" id="KW-1185">Reference proteome</keyword>